<accession>A0ABY4FJG0</accession>
<feature type="region of interest" description="Disordered" evidence="1">
    <location>
        <begin position="1"/>
        <end position="24"/>
    </location>
</feature>
<evidence type="ECO:0000313" key="3">
    <source>
        <dbReference type="Proteomes" id="UP000831786"/>
    </source>
</evidence>
<gene>
    <name evidence="2" type="ORF">MUN78_10245</name>
</gene>
<sequence length="144" mass="15669">MEALMAARGPRKPASEEGVERRGRKLSEALSPAGAELARDALAVEAGRILDRLDELDNIIAGKGVLELMRFRCTDLFGEDDERHVRVEVHFDNVLGEARQQANTLRQILVSLGLGKAAEKPAAEKRSSVLDELARKRAARSAGA</sequence>
<evidence type="ECO:0008006" key="4">
    <source>
        <dbReference type="Google" id="ProtNLM"/>
    </source>
</evidence>
<proteinExistence type="predicted"/>
<dbReference type="Proteomes" id="UP000831786">
    <property type="component" value="Chromosome"/>
</dbReference>
<name>A0ABY4FJG0_9MICO</name>
<evidence type="ECO:0000256" key="1">
    <source>
        <dbReference type="SAM" id="MobiDB-lite"/>
    </source>
</evidence>
<reference evidence="2 3" key="1">
    <citation type="submission" date="2022-04" db="EMBL/GenBank/DDBJ databases">
        <title>Leucobacter sp. isolated from rhizosphere of garlic.</title>
        <authorList>
            <person name="Won M."/>
            <person name="Lee C.-M."/>
            <person name="Woen H.-Y."/>
            <person name="Kwon S.-W."/>
        </authorList>
    </citation>
    <scope>NUCLEOTIDE SEQUENCE [LARGE SCALE GENOMIC DNA]</scope>
    <source>
        <strain evidence="2 3">H21R-40</strain>
    </source>
</reference>
<feature type="compositionally biased region" description="Basic and acidic residues" evidence="1">
    <location>
        <begin position="13"/>
        <end position="24"/>
    </location>
</feature>
<protein>
    <recommendedName>
        <fullName evidence="4">Terminase</fullName>
    </recommendedName>
</protein>
<keyword evidence="3" id="KW-1185">Reference proteome</keyword>
<dbReference type="EMBL" id="CP095045">
    <property type="protein sequence ID" value="UOQ56084.1"/>
    <property type="molecule type" value="Genomic_DNA"/>
</dbReference>
<dbReference type="RefSeq" id="WP_244726267.1">
    <property type="nucleotide sequence ID" value="NZ_CP095045.1"/>
</dbReference>
<evidence type="ECO:0000313" key="2">
    <source>
        <dbReference type="EMBL" id="UOQ56084.1"/>
    </source>
</evidence>
<organism evidence="2 3">
    <name type="scientific">Leucobacter allii</name>
    <dbReference type="NCBI Taxonomy" id="2932247"/>
    <lineage>
        <taxon>Bacteria</taxon>
        <taxon>Bacillati</taxon>
        <taxon>Actinomycetota</taxon>
        <taxon>Actinomycetes</taxon>
        <taxon>Micrococcales</taxon>
        <taxon>Microbacteriaceae</taxon>
        <taxon>Leucobacter</taxon>
    </lineage>
</organism>